<evidence type="ECO:0000313" key="3">
    <source>
        <dbReference type="Proteomes" id="UP000216451"/>
    </source>
</evidence>
<evidence type="ECO:0000259" key="1">
    <source>
        <dbReference type="Pfam" id="PF06114"/>
    </source>
</evidence>
<feature type="domain" description="IrrE N-terminal-like" evidence="1">
    <location>
        <begin position="27"/>
        <end position="91"/>
    </location>
</feature>
<evidence type="ECO:0000313" key="2">
    <source>
        <dbReference type="EMBL" id="OZG65514.1"/>
    </source>
</evidence>
<reference evidence="2 3" key="1">
    <citation type="journal article" date="2017" name="BMC Genomics">
        <title>Comparative genomic and phylogenomic analyses of the Bifidobacteriaceae family.</title>
        <authorList>
            <person name="Lugli G.A."/>
            <person name="Milani C."/>
            <person name="Turroni F."/>
            <person name="Duranti S."/>
            <person name="Mancabelli L."/>
            <person name="Mangifesta M."/>
            <person name="Ferrario C."/>
            <person name="Modesto M."/>
            <person name="Mattarelli P."/>
            <person name="Jiri K."/>
            <person name="van Sinderen D."/>
            <person name="Ventura M."/>
        </authorList>
    </citation>
    <scope>NUCLEOTIDE SEQUENCE [LARGE SCALE GENOMIC DNA]</scope>
    <source>
        <strain evidence="2 3">LMG 28769</strain>
    </source>
</reference>
<dbReference type="InterPro" id="IPR010359">
    <property type="entry name" value="IrrE_HExxH"/>
</dbReference>
<dbReference type="EMBL" id="MWXA01000008">
    <property type="protein sequence ID" value="OZG65514.1"/>
    <property type="molecule type" value="Genomic_DNA"/>
</dbReference>
<accession>A0A261G246</accession>
<dbReference type="AlphaFoldDB" id="A0A261G246"/>
<dbReference type="Gene3D" id="1.10.10.2910">
    <property type="match status" value="1"/>
</dbReference>
<dbReference type="Pfam" id="PF06114">
    <property type="entry name" value="Peptidase_M78"/>
    <property type="match status" value="1"/>
</dbReference>
<keyword evidence="3" id="KW-1185">Reference proteome</keyword>
<organism evidence="2 3">
    <name type="scientific">Bifidobacterium aquikefiri</name>
    <dbReference type="NCBI Taxonomy" id="1653207"/>
    <lineage>
        <taxon>Bacteria</taxon>
        <taxon>Bacillati</taxon>
        <taxon>Actinomycetota</taxon>
        <taxon>Actinomycetes</taxon>
        <taxon>Bifidobacteriales</taxon>
        <taxon>Bifidobacteriaceae</taxon>
        <taxon>Bifidobacterium</taxon>
    </lineage>
</organism>
<proteinExistence type="predicted"/>
<name>A0A261G246_9BIFI</name>
<dbReference type="Proteomes" id="UP000216451">
    <property type="component" value="Unassembled WGS sequence"/>
</dbReference>
<protein>
    <recommendedName>
        <fullName evidence="1">IrrE N-terminal-like domain-containing protein</fullName>
    </recommendedName>
</protein>
<comment type="caution">
    <text evidence="2">The sequence shown here is derived from an EMBL/GenBank/DDBJ whole genome shotgun (WGS) entry which is preliminary data.</text>
</comment>
<sequence>MIDIESLAWTWARVVTLPMEVGIQGAFDRDTSTIFLADDLSDVQRSCVLAHEISHAKHRDHGCYGHGSPMERRADMDAARLLINPFEYAAAEVVCDNAIWLARELNVMPYIVHAYREWLYEHPEKANNLCRFDYF</sequence>
<dbReference type="RefSeq" id="WP_244568500.1">
    <property type="nucleotide sequence ID" value="NZ_JBDNSV010000003.1"/>
</dbReference>
<gene>
    <name evidence="2" type="ORF">BAQU_1697</name>
</gene>
<dbReference type="GeneID" id="98296356"/>